<dbReference type="Gene3D" id="3.90.960.10">
    <property type="entry name" value="YbaK/aminoacyl-tRNA synthetase-associated domain"/>
    <property type="match status" value="1"/>
</dbReference>
<dbReference type="PROSITE" id="PS50862">
    <property type="entry name" value="AA_TRNA_LIGASE_II"/>
    <property type="match status" value="1"/>
</dbReference>
<dbReference type="SUPFAM" id="SSF55681">
    <property type="entry name" value="Class II aaRS and biotin synthetases"/>
    <property type="match status" value="1"/>
</dbReference>
<keyword evidence="10" id="KW-1133">Transmembrane helix</keyword>
<dbReference type="Pfam" id="PF00587">
    <property type="entry name" value="tRNA-synt_2b"/>
    <property type="match status" value="1"/>
</dbReference>
<dbReference type="InterPro" id="IPR006195">
    <property type="entry name" value="aa-tRNA-synth_II"/>
</dbReference>
<dbReference type="InterPro" id="IPR017449">
    <property type="entry name" value="Pro-tRNA_synth_II"/>
</dbReference>
<dbReference type="GO" id="GO:0002161">
    <property type="term" value="F:aminoacyl-tRNA deacylase activity"/>
    <property type="evidence" value="ECO:0007669"/>
    <property type="project" value="InterPro"/>
</dbReference>
<dbReference type="FunFam" id="3.40.50.800:FF:000005">
    <property type="entry name" value="bifunctional glutamate/proline--tRNA ligase"/>
    <property type="match status" value="1"/>
</dbReference>
<feature type="domain" description="Aminoacyl-transfer RNA synthetases class-II family profile" evidence="11">
    <location>
        <begin position="252"/>
        <end position="484"/>
    </location>
</feature>
<dbReference type="Gene3D" id="3.40.50.800">
    <property type="entry name" value="Anticodon-binding domain"/>
    <property type="match status" value="1"/>
</dbReference>
<dbReference type="Pfam" id="PF03129">
    <property type="entry name" value="HGTP_anticodon"/>
    <property type="match status" value="1"/>
</dbReference>
<name>A0A0W4ZR39_PNEC8</name>
<keyword evidence="5" id="KW-0067">ATP-binding</keyword>
<evidence type="ECO:0000256" key="5">
    <source>
        <dbReference type="ARBA" id="ARBA00022840"/>
    </source>
</evidence>
<evidence type="ECO:0000313" key="13">
    <source>
        <dbReference type="Proteomes" id="UP000054454"/>
    </source>
</evidence>
<dbReference type="InterPro" id="IPR004154">
    <property type="entry name" value="Anticodon-bd"/>
</dbReference>
<evidence type="ECO:0000256" key="4">
    <source>
        <dbReference type="ARBA" id="ARBA00022741"/>
    </source>
</evidence>
<dbReference type="Gene3D" id="3.30.110.30">
    <property type="entry name" value="C-terminal domain of ProRS"/>
    <property type="match status" value="1"/>
</dbReference>
<evidence type="ECO:0000256" key="1">
    <source>
        <dbReference type="ARBA" id="ARBA00008226"/>
    </source>
</evidence>
<dbReference type="VEuPathDB" id="FungiDB:T552_04070"/>
<evidence type="ECO:0000256" key="7">
    <source>
        <dbReference type="ARBA" id="ARBA00023146"/>
    </source>
</evidence>
<dbReference type="GO" id="GO:0005737">
    <property type="term" value="C:cytoplasm"/>
    <property type="evidence" value="ECO:0007669"/>
    <property type="project" value="InterPro"/>
</dbReference>
<proteinExistence type="inferred from homology"/>
<protein>
    <recommendedName>
        <fullName evidence="2">proline--tRNA ligase</fullName>
        <ecNumber evidence="2">6.1.1.15</ecNumber>
    </recommendedName>
    <alternativeName>
        <fullName evidence="8">Prolyl-tRNA synthetase</fullName>
    </alternativeName>
</protein>
<keyword evidence="7" id="KW-0030">Aminoacyl-tRNA synthetase</keyword>
<evidence type="ECO:0000256" key="10">
    <source>
        <dbReference type="SAM" id="Phobius"/>
    </source>
</evidence>
<dbReference type="InterPro" id="IPR016061">
    <property type="entry name" value="Pro-tRNA_ligase_II_C"/>
</dbReference>
<dbReference type="OrthoDB" id="1350766at2759"/>
<dbReference type="SUPFAM" id="SSF55826">
    <property type="entry name" value="YbaK/ProRS associated domain"/>
    <property type="match status" value="1"/>
</dbReference>
<dbReference type="Gene3D" id="3.30.930.10">
    <property type="entry name" value="Bira Bifunctional Protein, Domain 2"/>
    <property type="match status" value="1"/>
</dbReference>
<dbReference type="FunFam" id="3.30.110.30:FF:000001">
    <property type="entry name" value="Bifunctional glutamate/proline--tRNA ligase"/>
    <property type="match status" value="1"/>
</dbReference>
<dbReference type="Proteomes" id="UP000054454">
    <property type="component" value="Unassembled WGS sequence"/>
</dbReference>
<evidence type="ECO:0000256" key="3">
    <source>
        <dbReference type="ARBA" id="ARBA00022598"/>
    </source>
</evidence>
<dbReference type="Pfam" id="PF09180">
    <property type="entry name" value="ProRS-C_1"/>
    <property type="match status" value="1"/>
</dbReference>
<dbReference type="GO" id="GO:0005524">
    <property type="term" value="F:ATP binding"/>
    <property type="evidence" value="ECO:0007669"/>
    <property type="project" value="UniProtKB-KW"/>
</dbReference>
<evidence type="ECO:0000256" key="2">
    <source>
        <dbReference type="ARBA" id="ARBA00012831"/>
    </source>
</evidence>
<dbReference type="InterPro" id="IPR036621">
    <property type="entry name" value="Anticodon-bd_dom_sf"/>
</dbReference>
<dbReference type="GeneID" id="28938324"/>
<keyword evidence="13" id="KW-1185">Reference proteome</keyword>
<dbReference type="PANTHER" id="PTHR43382:SF2">
    <property type="entry name" value="BIFUNCTIONAL GLUTAMATE_PROLINE--TRNA LIGASE"/>
    <property type="match status" value="1"/>
</dbReference>
<evidence type="ECO:0000256" key="8">
    <source>
        <dbReference type="ARBA" id="ARBA00029731"/>
    </source>
</evidence>
<dbReference type="InterPro" id="IPR004499">
    <property type="entry name" value="Pro-tRNA-ligase_IIa_arc-type"/>
</dbReference>
<dbReference type="EC" id="6.1.1.15" evidence="2"/>
<dbReference type="GO" id="GO:0004827">
    <property type="term" value="F:proline-tRNA ligase activity"/>
    <property type="evidence" value="ECO:0007669"/>
    <property type="project" value="UniProtKB-EC"/>
</dbReference>
<organism evidence="12 13">
    <name type="scientific">Pneumocystis carinii (strain B80)</name>
    <name type="common">Rat pneumocystis pneumonia agent</name>
    <name type="synonym">Pneumocystis carinii f. sp. carinii</name>
    <dbReference type="NCBI Taxonomy" id="1408658"/>
    <lineage>
        <taxon>Eukaryota</taxon>
        <taxon>Fungi</taxon>
        <taxon>Dikarya</taxon>
        <taxon>Ascomycota</taxon>
        <taxon>Taphrinomycotina</taxon>
        <taxon>Pneumocystomycetes</taxon>
        <taxon>Pneumocystaceae</taxon>
        <taxon>Pneumocystis</taxon>
    </lineage>
</organism>
<comment type="caution">
    <text evidence="12">The sequence shown here is derived from an EMBL/GenBank/DDBJ whole genome shotgun (WGS) entry which is preliminary data.</text>
</comment>
<sequence>MSEKDILYGLSCISISDKHIISHEEAVTEVLWKKKLEKQAIFDKYILTRIRMSKTGREDENVFKLVFIIGLEDSKIEFSTIASVLKCKSLHMAPSELIFELFGVKSEEVSLFCLRRENISKIHLVLDSRILLTEELLAFRISSRKTAFITSDQLLKYLVDLDIKKTCIDLGLKMKPCLQSKGTLSNKDDMQESTLIGITVKKNENFSEWYRQVLVKGDMVSFINSFILFTLIHIGLITMIFRDSNKWFDSEIKKMGVEGCYFPMFVSSKVLEKEKDHIEGFAPEVAWITKAGNSNLDEPIAIRPTSETIMYSYYSKWIRSHRDLPLKLNQWNSVVRWEFKHPQPFLRTREFLWQEGHTVYLNKEESEEEVFDILNLYEKVYVDLLAVPVIKGVKSEKEKFAGAAFTATIEGYIPASGRAIQAATSHSLGQNFSKMFDISLENPNTNVTGDKSKVYVWQNSWGLSTRAIGIMVMTHGDDKGLVIPPRVSKIQIIVIPCGITVKTANDQQKLIQDGIENIVQELKKAGFRVKSDLRTLYSPGWKFSHWEMMGVPLRLEYGLRDHKALQVIAVRRDTGTKFAIPLSTLLQTVSELLTTIQTDLYNKAKRKYDESIEIIYKWENFVPSLNKKKVLLVPWCKISSCEEEIRKKSSNESNTESEDNLLSMGAKSLCIPLEQPSGEHLLKEGVTRCVSCDNFATTFALFGRSY</sequence>
<comment type="catalytic activity">
    <reaction evidence="9">
        <text>tRNA(Pro) + L-proline + ATP = L-prolyl-tRNA(Pro) + AMP + diphosphate</text>
        <dbReference type="Rhea" id="RHEA:14305"/>
        <dbReference type="Rhea" id="RHEA-COMP:9700"/>
        <dbReference type="Rhea" id="RHEA-COMP:9702"/>
        <dbReference type="ChEBI" id="CHEBI:30616"/>
        <dbReference type="ChEBI" id="CHEBI:33019"/>
        <dbReference type="ChEBI" id="CHEBI:60039"/>
        <dbReference type="ChEBI" id="CHEBI:78442"/>
        <dbReference type="ChEBI" id="CHEBI:78532"/>
        <dbReference type="ChEBI" id="CHEBI:456215"/>
        <dbReference type="EC" id="6.1.1.15"/>
    </reaction>
</comment>
<keyword evidence="6" id="KW-0648">Protein biosynthesis</keyword>
<dbReference type="EMBL" id="LFVZ01000002">
    <property type="protein sequence ID" value="KTW30843.1"/>
    <property type="molecule type" value="Genomic_DNA"/>
</dbReference>
<dbReference type="CDD" id="cd00778">
    <property type="entry name" value="ProRS_core_arch_euk"/>
    <property type="match status" value="1"/>
</dbReference>
<dbReference type="GO" id="GO:0006433">
    <property type="term" value="P:prolyl-tRNA aminoacylation"/>
    <property type="evidence" value="ECO:0007669"/>
    <property type="project" value="InterPro"/>
</dbReference>
<keyword evidence="10" id="KW-0812">Transmembrane</keyword>
<evidence type="ECO:0000256" key="9">
    <source>
        <dbReference type="ARBA" id="ARBA00047671"/>
    </source>
</evidence>
<dbReference type="CDD" id="cd00862">
    <property type="entry name" value="ProRS_anticodon_zinc"/>
    <property type="match status" value="1"/>
</dbReference>
<dbReference type="InterPro" id="IPR045864">
    <property type="entry name" value="aa-tRNA-synth_II/BPL/LPL"/>
</dbReference>
<dbReference type="SMART" id="SM00946">
    <property type="entry name" value="ProRS-C_1"/>
    <property type="match status" value="1"/>
</dbReference>
<dbReference type="PRINTS" id="PR01046">
    <property type="entry name" value="TRNASYNTHPRO"/>
</dbReference>
<evidence type="ECO:0000313" key="12">
    <source>
        <dbReference type="EMBL" id="KTW30843.1"/>
    </source>
</evidence>
<dbReference type="PANTHER" id="PTHR43382">
    <property type="entry name" value="PROLYL-TRNA SYNTHETASE"/>
    <property type="match status" value="1"/>
</dbReference>
<evidence type="ECO:0000256" key="6">
    <source>
        <dbReference type="ARBA" id="ARBA00022917"/>
    </source>
</evidence>
<dbReference type="NCBIfam" id="TIGR00408">
    <property type="entry name" value="proS_fam_I"/>
    <property type="match status" value="1"/>
</dbReference>
<dbReference type="RefSeq" id="XP_018227439.1">
    <property type="nucleotide sequence ID" value="XM_018372121.1"/>
</dbReference>
<dbReference type="GO" id="GO:0017101">
    <property type="term" value="C:aminoacyl-tRNA synthetase multienzyme complex"/>
    <property type="evidence" value="ECO:0007669"/>
    <property type="project" value="TreeGrafter"/>
</dbReference>
<feature type="transmembrane region" description="Helical" evidence="10">
    <location>
        <begin position="219"/>
        <end position="241"/>
    </location>
</feature>
<gene>
    <name evidence="12" type="ORF">T552_04070</name>
</gene>
<dbReference type="InterPro" id="IPR036754">
    <property type="entry name" value="YbaK/aa-tRNA-synt-asso_dom_sf"/>
</dbReference>
<keyword evidence="10" id="KW-0472">Membrane</keyword>
<dbReference type="InterPro" id="IPR002316">
    <property type="entry name" value="Pro-tRNA-ligase_IIa"/>
</dbReference>
<reference evidence="13" key="1">
    <citation type="journal article" date="2016" name="Nat. Commun.">
        <title>Genome analysis of three Pneumocystis species reveals adaptation mechanisms to life exclusively in mammalian hosts.</title>
        <authorList>
            <person name="Ma L."/>
            <person name="Chen Z."/>
            <person name="Huang D.W."/>
            <person name="Kutty G."/>
            <person name="Ishihara M."/>
            <person name="Wang H."/>
            <person name="Abouelleil A."/>
            <person name="Bishop L."/>
            <person name="Davey E."/>
            <person name="Deng R."/>
            <person name="Deng X."/>
            <person name="Fan L."/>
            <person name="Fantoni G."/>
            <person name="Fitzgerald M."/>
            <person name="Gogineni E."/>
            <person name="Goldberg J.M."/>
            <person name="Handley G."/>
            <person name="Hu X."/>
            <person name="Huber C."/>
            <person name="Jiao X."/>
            <person name="Jones K."/>
            <person name="Levin J.Z."/>
            <person name="Liu Y."/>
            <person name="Macdonald P."/>
            <person name="Melnikov A."/>
            <person name="Raley C."/>
            <person name="Sassi M."/>
            <person name="Sherman B.T."/>
            <person name="Song X."/>
            <person name="Sykes S."/>
            <person name="Tran B."/>
            <person name="Walsh L."/>
            <person name="Xia Y."/>
            <person name="Yang J."/>
            <person name="Young S."/>
            <person name="Zeng Q."/>
            <person name="Zheng X."/>
            <person name="Stephens R."/>
            <person name="Nusbaum C."/>
            <person name="Birren B.W."/>
            <person name="Azadi P."/>
            <person name="Lempicki R.A."/>
            <person name="Cuomo C.A."/>
            <person name="Kovacs J.A."/>
        </authorList>
    </citation>
    <scope>NUCLEOTIDE SEQUENCE [LARGE SCALE GENOMIC DNA]</scope>
    <source>
        <strain evidence="13">B80</strain>
    </source>
</reference>
<dbReference type="SUPFAM" id="SSF52954">
    <property type="entry name" value="Class II aaRS ABD-related"/>
    <property type="match status" value="1"/>
</dbReference>
<keyword evidence="4" id="KW-0547">Nucleotide-binding</keyword>
<comment type="similarity">
    <text evidence="1">Belongs to the class-II aminoacyl-tRNA synthetase family.</text>
</comment>
<dbReference type="AlphaFoldDB" id="A0A0W4ZR39"/>
<dbReference type="FunFam" id="3.30.930.10:FF:000007">
    <property type="entry name" value="Bifunctional glutamate/proline--tRNA ligase"/>
    <property type="match status" value="1"/>
</dbReference>
<evidence type="ECO:0000259" key="11">
    <source>
        <dbReference type="PROSITE" id="PS50862"/>
    </source>
</evidence>
<keyword evidence="3 12" id="KW-0436">Ligase</keyword>
<accession>A0A0W4ZR39</accession>
<dbReference type="HAMAP" id="MF_01571">
    <property type="entry name" value="Pro_tRNA_synth_type3"/>
    <property type="match status" value="1"/>
</dbReference>
<dbReference type="InterPro" id="IPR002314">
    <property type="entry name" value="aa-tRNA-synt_IIb"/>
</dbReference>
<dbReference type="InterPro" id="IPR033721">
    <property type="entry name" value="ProRS_core_arch_euk"/>
</dbReference>
<dbReference type="SUPFAM" id="SSF64586">
    <property type="entry name" value="C-terminal domain of ProRS"/>
    <property type="match status" value="1"/>
</dbReference>